<accession>A0AAD7AK28</accession>
<dbReference type="Proteomes" id="UP001218218">
    <property type="component" value="Unassembled WGS sequence"/>
</dbReference>
<evidence type="ECO:0000313" key="4">
    <source>
        <dbReference type="Proteomes" id="UP001218218"/>
    </source>
</evidence>
<comment type="caution">
    <text evidence="3">The sequence shown here is derived from an EMBL/GenBank/DDBJ whole genome shotgun (WGS) entry which is preliminary data.</text>
</comment>
<keyword evidence="2" id="KW-0472">Membrane</keyword>
<protein>
    <submittedName>
        <fullName evidence="3">Uncharacterized protein</fullName>
    </submittedName>
</protein>
<feature type="non-terminal residue" evidence="3">
    <location>
        <position position="1"/>
    </location>
</feature>
<organism evidence="3 4">
    <name type="scientific">Mycena albidolilacea</name>
    <dbReference type="NCBI Taxonomy" id="1033008"/>
    <lineage>
        <taxon>Eukaryota</taxon>
        <taxon>Fungi</taxon>
        <taxon>Dikarya</taxon>
        <taxon>Basidiomycota</taxon>
        <taxon>Agaricomycotina</taxon>
        <taxon>Agaricomycetes</taxon>
        <taxon>Agaricomycetidae</taxon>
        <taxon>Agaricales</taxon>
        <taxon>Marasmiineae</taxon>
        <taxon>Mycenaceae</taxon>
        <taxon>Mycena</taxon>
    </lineage>
</organism>
<gene>
    <name evidence="3" type="ORF">DFH08DRAFT_842974</name>
</gene>
<evidence type="ECO:0000256" key="1">
    <source>
        <dbReference type="SAM" id="MobiDB-lite"/>
    </source>
</evidence>
<dbReference type="AlphaFoldDB" id="A0AAD7AK28"/>
<feature type="transmembrane region" description="Helical" evidence="2">
    <location>
        <begin position="92"/>
        <end position="108"/>
    </location>
</feature>
<keyword evidence="2" id="KW-1133">Transmembrane helix</keyword>
<reference evidence="3" key="1">
    <citation type="submission" date="2023-03" db="EMBL/GenBank/DDBJ databases">
        <title>Massive genome expansion in bonnet fungi (Mycena s.s.) driven by repeated elements and novel gene families across ecological guilds.</title>
        <authorList>
            <consortium name="Lawrence Berkeley National Laboratory"/>
            <person name="Harder C.B."/>
            <person name="Miyauchi S."/>
            <person name="Viragh M."/>
            <person name="Kuo A."/>
            <person name="Thoen E."/>
            <person name="Andreopoulos B."/>
            <person name="Lu D."/>
            <person name="Skrede I."/>
            <person name="Drula E."/>
            <person name="Henrissat B."/>
            <person name="Morin E."/>
            <person name="Kohler A."/>
            <person name="Barry K."/>
            <person name="LaButti K."/>
            <person name="Morin E."/>
            <person name="Salamov A."/>
            <person name="Lipzen A."/>
            <person name="Mereny Z."/>
            <person name="Hegedus B."/>
            <person name="Baldrian P."/>
            <person name="Stursova M."/>
            <person name="Weitz H."/>
            <person name="Taylor A."/>
            <person name="Grigoriev I.V."/>
            <person name="Nagy L.G."/>
            <person name="Martin F."/>
            <person name="Kauserud H."/>
        </authorList>
    </citation>
    <scope>NUCLEOTIDE SEQUENCE</scope>
    <source>
        <strain evidence="3">CBHHK002</strain>
    </source>
</reference>
<sequence length="187" mass="20379">MTNTPPPTNAQGTPPSPISTQPADLNMSAHLSPTPRSPLPGPAPLSRAFKCGLAIITLLPVGTLARLELLPFRVILLFGVASVDHNIEDRNIAFSFMFLITLVLWGFSWLEFGYLSTGGGAVLGVLAFYLAALHRRRIEDLGMFGAPLLQIVSFYRQILLSWTNVVCRNTPTPPLPYPPPYLEKPSA</sequence>
<evidence type="ECO:0000313" key="3">
    <source>
        <dbReference type="EMBL" id="KAJ7361048.1"/>
    </source>
</evidence>
<evidence type="ECO:0000256" key="2">
    <source>
        <dbReference type="SAM" id="Phobius"/>
    </source>
</evidence>
<keyword evidence="2" id="KW-0812">Transmembrane</keyword>
<keyword evidence="4" id="KW-1185">Reference proteome</keyword>
<feature type="region of interest" description="Disordered" evidence="1">
    <location>
        <begin position="1"/>
        <end position="38"/>
    </location>
</feature>
<name>A0AAD7AK28_9AGAR</name>
<feature type="transmembrane region" description="Helical" evidence="2">
    <location>
        <begin position="114"/>
        <end position="133"/>
    </location>
</feature>
<dbReference type="EMBL" id="JARIHO010000005">
    <property type="protein sequence ID" value="KAJ7361048.1"/>
    <property type="molecule type" value="Genomic_DNA"/>
</dbReference>
<proteinExistence type="predicted"/>
<feature type="compositionally biased region" description="Polar residues" evidence="1">
    <location>
        <begin position="9"/>
        <end position="23"/>
    </location>
</feature>